<feature type="region of interest" description="Disordered" evidence="7">
    <location>
        <begin position="399"/>
        <end position="436"/>
    </location>
</feature>
<feature type="domain" description="E3 UFM1-protein ligase-like C-terminal" evidence="10">
    <location>
        <begin position="631"/>
        <end position="736"/>
    </location>
</feature>
<feature type="domain" description="E3 UFM1-protein ligase 1-like N-terminal" evidence="8">
    <location>
        <begin position="6"/>
        <end position="281"/>
    </location>
</feature>
<dbReference type="Pfam" id="PF09743">
    <property type="entry name" value="E3_UFM1_ligase"/>
    <property type="match status" value="1"/>
</dbReference>
<dbReference type="Pfam" id="PF23659">
    <property type="entry name" value="UFL1"/>
    <property type="match status" value="1"/>
</dbReference>
<dbReference type="GO" id="GO:0034976">
    <property type="term" value="P:response to endoplasmic reticulum stress"/>
    <property type="evidence" value="ECO:0007669"/>
    <property type="project" value="TreeGrafter"/>
</dbReference>
<evidence type="ECO:0000313" key="12">
    <source>
        <dbReference type="Proteomes" id="UP001201812"/>
    </source>
</evidence>
<dbReference type="InterPro" id="IPR056580">
    <property type="entry name" value="Ufl1_dom"/>
</dbReference>
<protein>
    <recommendedName>
        <fullName evidence="3">E3 UFM1-protein ligase 1 homolog</fullName>
    </recommendedName>
    <alternativeName>
        <fullName evidence="6">E3 UFM1-protein transferase 1 homolog</fullName>
    </alternativeName>
</protein>
<evidence type="ECO:0000256" key="4">
    <source>
        <dbReference type="ARBA" id="ARBA00022679"/>
    </source>
</evidence>
<keyword evidence="11" id="KW-0436">Ligase</keyword>
<proteinExistence type="inferred from homology"/>
<dbReference type="AlphaFoldDB" id="A0AAD4NEF5"/>
<keyword evidence="4" id="KW-0808">Transferase</keyword>
<feature type="domain" description="E3 UFM1-protein ligase 1-like" evidence="9">
    <location>
        <begin position="511"/>
        <end position="619"/>
    </location>
</feature>
<dbReference type="GO" id="GO:0005789">
    <property type="term" value="C:endoplasmic reticulum membrane"/>
    <property type="evidence" value="ECO:0007669"/>
    <property type="project" value="TreeGrafter"/>
</dbReference>
<feature type="compositionally biased region" description="Basic residues" evidence="7">
    <location>
        <begin position="422"/>
        <end position="433"/>
    </location>
</feature>
<gene>
    <name evidence="11" type="ORF">DdX_03359</name>
</gene>
<dbReference type="GO" id="GO:0016874">
    <property type="term" value="F:ligase activity"/>
    <property type="evidence" value="ECO:0007669"/>
    <property type="project" value="UniProtKB-KW"/>
</dbReference>
<comment type="function">
    <text evidence="1">E3 UFM1-protein ligase that mediates ufmylation of target proteins.</text>
</comment>
<evidence type="ECO:0000256" key="7">
    <source>
        <dbReference type="SAM" id="MobiDB-lite"/>
    </source>
</evidence>
<dbReference type="InterPro" id="IPR056579">
    <property type="entry name" value="Ufl1_N"/>
</dbReference>
<evidence type="ECO:0000256" key="6">
    <source>
        <dbReference type="ARBA" id="ARBA00030452"/>
    </source>
</evidence>
<dbReference type="Pfam" id="PF25041">
    <property type="entry name" value="UFL1_C"/>
    <property type="match status" value="1"/>
</dbReference>
<organism evidence="11 12">
    <name type="scientific">Ditylenchus destructor</name>
    <dbReference type="NCBI Taxonomy" id="166010"/>
    <lineage>
        <taxon>Eukaryota</taxon>
        <taxon>Metazoa</taxon>
        <taxon>Ecdysozoa</taxon>
        <taxon>Nematoda</taxon>
        <taxon>Chromadorea</taxon>
        <taxon>Rhabditida</taxon>
        <taxon>Tylenchina</taxon>
        <taxon>Tylenchomorpha</taxon>
        <taxon>Sphaerularioidea</taxon>
        <taxon>Anguinidae</taxon>
        <taxon>Anguininae</taxon>
        <taxon>Ditylenchus</taxon>
    </lineage>
</organism>
<comment type="similarity">
    <text evidence="2">Belongs to the UFL1 family.</text>
</comment>
<evidence type="ECO:0000259" key="10">
    <source>
        <dbReference type="Pfam" id="PF25041"/>
    </source>
</evidence>
<dbReference type="PANTHER" id="PTHR31057:SF0">
    <property type="entry name" value="E3 UFM1-PROTEIN LIGASE 1"/>
    <property type="match status" value="1"/>
</dbReference>
<keyword evidence="12" id="KW-1185">Reference proteome</keyword>
<sequence>MTTWAEIQRLAADLQRVQLAEGVKRLSENNCVEVVTKLISLDAVDIVVSSDGKEYITRKHLLTEIKNECLANNNKIAITELASRLNVEVDHIDNAVAAITKQSDAFILCAGEIIHRDYIFDLCEKLNSRLREMGQLSMLQLTRNWDLSTEILNNHILPEIGCRIRATKFEDQLYTHEFLDNTKHKLSATLSALTKVFPISVIQSHLNIGQSLFFMIWNQLMDQGHIPGQLLGSKNSIKSLYIPNIHLQNVKVFAKKILLEASLIECGALKKLGVSDLTQFLKDTLPKEDYDDIIFLSSVIIHKTLWEELEAVVEDAVKEKLYCKWEEVLPSSLSDSLESSDSPKIAELLLASHPSWRSSSDGSILYDPNLVDIIIKSQLGYVSEKAKADAPAILSSLRSNKQTPATKKASPNAEDDWDTGKSHKKKGAKKGGAKVKTNVEEDLDTPSMTLKRDEILEELSKSSDIPDELVDEFIDAIENACNAHYRESVENAMQLANTAGAEAQRKALEAAVTQIRKLYTSICAFEDGTSLFEGSLCDDLRQYLLKNPCTEFANAVLSTFVDDPNIPTLSQKARDDLINGMRDAESRNLVRNLFDSLQSLDSFHEAVFELRSCSILIKQPDKASRQEFASNYSVELETQLTSSSDPAVSLLLVVLLILHRYHKAPLNASGKFVAPLTTFLVDKNGEGENALVPPTILDLVLDTQQLVVARLRKGHKKKHAKGGEEESSSIDENIAKLKVFLCPK</sequence>
<keyword evidence="5" id="KW-0833">Ubl conjugation pathway</keyword>
<dbReference type="GO" id="GO:1990592">
    <property type="term" value="P:protein K69-linked ufmylation"/>
    <property type="evidence" value="ECO:0007669"/>
    <property type="project" value="TreeGrafter"/>
</dbReference>
<dbReference type="GO" id="GO:0061666">
    <property type="term" value="F:UFM1 ligase activity"/>
    <property type="evidence" value="ECO:0007669"/>
    <property type="project" value="InterPro"/>
</dbReference>
<dbReference type="GO" id="GO:0032434">
    <property type="term" value="P:regulation of proteasomal ubiquitin-dependent protein catabolic process"/>
    <property type="evidence" value="ECO:0007669"/>
    <property type="project" value="TreeGrafter"/>
</dbReference>
<evidence type="ECO:0000259" key="8">
    <source>
        <dbReference type="Pfam" id="PF09743"/>
    </source>
</evidence>
<evidence type="ECO:0000259" key="9">
    <source>
        <dbReference type="Pfam" id="PF23659"/>
    </source>
</evidence>
<accession>A0AAD4NEF5</accession>
<dbReference type="PANTHER" id="PTHR31057">
    <property type="entry name" value="E3 UFM1-PROTEIN LIGASE 1"/>
    <property type="match status" value="1"/>
</dbReference>
<evidence type="ECO:0000313" key="11">
    <source>
        <dbReference type="EMBL" id="KAI1726635.1"/>
    </source>
</evidence>
<evidence type="ECO:0000256" key="5">
    <source>
        <dbReference type="ARBA" id="ARBA00022786"/>
    </source>
</evidence>
<evidence type="ECO:0000256" key="1">
    <source>
        <dbReference type="ARBA" id="ARBA00003950"/>
    </source>
</evidence>
<dbReference type="Proteomes" id="UP001201812">
    <property type="component" value="Unassembled WGS sequence"/>
</dbReference>
<dbReference type="EMBL" id="JAKKPZ010000002">
    <property type="protein sequence ID" value="KAI1726635.1"/>
    <property type="molecule type" value="Genomic_DNA"/>
</dbReference>
<dbReference type="InterPro" id="IPR018611">
    <property type="entry name" value="Ufl1"/>
</dbReference>
<reference evidence="11" key="1">
    <citation type="submission" date="2022-01" db="EMBL/GenBank/DDBJ databases">
        <title>Genome Sequence Resource for Two Populations of Ditylenchus destructor, the Migratory Endoparasitic Phytonematode.</title>
        <authorList>
            <person name="Zhang H."/>
            <person name="Lin R."/>
            <person name="Xie B."/>
        </authorList>
    </citation>
    <scope>NUCLEOTIDE SEQUENCE</scope>
    <source>
        <strain evidence="11">BazhouSP</strain>
    </source>
</reference>
<evidence type="ECO:0000256" key="2">
    <source>
        <dbReference type="ARBA" id="ARBA00010789"/>
    </source>
</evidence>
<dbReference type="InterPro" id="IPR056761">
    <property type="entry name" value="Ufl1-like_C"/>
</dbReference>
<comment type="caution">
    <text evidence="11">The sequence shown here is derived from an EMBL/GenBank/DDBJ whole genome shotgun (WGS) entry which is preliminary data.</text>
</comment>
<evidence type="ECO:0000256" key="3">
    <source>
        <dbReference type="ARBA" id="ARBA00014160"/>
    </source>
</evidence>
<name>A0AAD4NEF5_9BILA</name>